<dbReference type="CDD" id="cd07731">
    <property type="entry name" value="ComA-like_MBL-fold"/>
    <property type="match status" value="1"/>
</dbReference>
<dbReference type="InterPro" id="IPR035681">
    <property type="entry name" value="ComA-like_MBL"/>
</dbReference>
<dbReference type="Pfam" id="PF00753">
    <property type="entry name" value="Lactamase_B"/>
    <property type="match status" value="1"/>
</dbReference>
<keyword evidence="5 7" id="KW-0472">Membrane</keyword>
<dbReference type="AlphaFoldDB" id="A0A3M8KZJ1"/>
<feature type="transmembrane region" description="Helical" evidence="7">
    <location>
        <begin position="291"/>
        <end position="308"/>
    </location>
</feature>
<keyword evidence="10" id="KW-0378">Hydrolase</keyword>
<dbReference type="SMART" id="SM00849">
    <property type="entry name" value="Lactamase_B"/>
    <property type="match status" value="1"/>
</dbReference>
<evidence type="ECO:0000256" key="4">
    <source>
        <dbReference type="ARBA" id="ARBA00022989"/>
    </source>
</evidence>
<dbReference type="Gene3D" id="3.60.15.10">
    <property type="entry name" value="Ribonuclease Z/Hydroxyacylglutathione hydrolase-like"/>
    <property type="match status" value="1"/>
</dbReference>
<dbReference type="EMBL" id="RDSR01000022">
    <property type="protein sequence ID" value="RNE58526.1"/>
    <property type="molecule type" value="Genomic_DNA"/>
</dbReference>
<feature type="domain" description="Metallo-beta-lactamase" evidence="9">
    <location>
        <begin position="510"/>
        <end position="698"/>
    </location>
</feature>
<feature type="signal peptide" evidence="8">
    <location>
        <begin position="1"/>
        <end position="21"/>
    </location>
</feature>
<keyword evidence="8" id="KW-0732">Signal</keyword>
<gene>
    <name evidence="10" type="ORF">EEJ31_11690</name>
</gene>
<dbReference type="PANTHER" id="PTHR30619:SF1">
    <property type="entry name" value="RECOMBINATION PROTEIN 2"/>
    <property type="match status" value="1"/>
</dbReference>
<evidence type="ECO:0000256" key="3">
    <source>
        <dbReference type="ARBA" id="ARBA00022692"/>
    </source>
</evidence>
<accession>A0A3M8KZJ1</accession>
<evidence type="ECO:0000259" key="9">
    <source>
        <dbReference type="SMART" id="SM00849"/>
    </source>
</evidence>
<dbReference type="SUPFAM" id="SSF56281">
    <property type="entry name" value="Metallo-hydrolase/oxidoreductase"/>
    <property type="match status" value="1"/>
</dbReference>
<feature type="transmembrane region" description="Helical" evidence="7">
    <location>
        <begin position="218"/>
        <end position="239"/>
    </location>
</feature>
<feature type="transmembrane region" description="Helical" evidence="7">
    <location>
        <begin position="314"/>
        <end position="331"/>
    </location>
</feature>
<keyword evidence="3 7" id="KW-0812">Transmembrane</keyword>
<dbReference type="InterPro" id="IPR036866">
    <property type="entry name" value="RibonucZ/Hydroxyglut_hydro"/>
</dbReference>
<sequence>MWNVAAFAVVTVSLAGGALVASVVAVDEPHRFPVLAHVAAARHNRVDVQVVLSSTPETRHSPGGDTLRFRGRVTGLRLAGGASSDASSGAGSSGDGSSGDAGDAGALSMPVLVMVPSPPETPRGLAIGATVRMVGTLTATAPGDSTAALLFGRDPPVVTAAPPAWLSWASPVRDRFAAAAAGLPGDGAALLPGLAIGDTSAVGDDLDVAMKQSSLSHLTAVSGANCAVVIAAVMLGAALLRLARGARIALALLVLGAFVVLVTPDPSVLRASLMAVIVLASYGLGRPAGGVPALALAIIALLVVDPWLSRNYGFALSVLATAGLLVLAAPLARSLARWMPRWLATVIAIPAAAQLACQPVLVLLTPALPLYGVPANLLAAPAAPVATVLGLIACLLLPLLPGVAAGILHLAWLPSAFIAAVATTCAGLPGSQLPWPEGILGFVACLAVTVALIIVLVRGNAAGNRRWVTLAAVLLLGFAGSYAGSLLGSGWARARGFPNDWQIAACDIGQGDAVLVRDGDAHALVDVGPDPALLTTCLATLGITHIDLLVLTHYDLDHVGGVEAVIGKVGLVLVGPPENAQDERLHTRLAAAGATVREAGAGDSGTLGGLRWRVLWPRRDAVPVITGNPASVTVTFEGRGIRSIFLGDLGEDAQQAMMAAASPSPVDVVKVAHHGSADQSAALYRRLQATVGLISVGVDNGYGHPTRSLLGMLRASGTRALRTDQCGMILVAPGGEGGALRVWSERAPPALTTSGTSVQPG</sequence>
<keyword evidence="2" id="KW-1003">Cell membrane</keyword>
<keyword evidence="11" id="KW-1185">Reference proteome</keyword>
<evidence type="ECO:0000313" key="10">
    <source>
        <dbReference type="EMBL" id="RNE58526.1"/>
    </source>
</evidence>
<evidence type="ECO:0000256" key="6">
    <source>
        <dbReference type="SAM" id="MobiDB-lite"/>
    </source>
</evidence>
<keyword evidence="4 7" id="KW-1133">Transmembrane helix</keyword>
<feature type="transmembrane region" description="Helical" evidence="7">
    <location>
        <begin position="469"/>
        <end position="492"/>
    </location>
</feature>
<protein>
    <submittedName>
        <fullName evidence="10">MBL fold metallo-hydrolase</fullName>
    </submittedName>
</protein>
<feature type="chain" id="PRO_5038487671" evidence="8">
    <location>
        <begin position="22"/>
        <end position="761"/>
    </location>
</feature>
<dbReference type="NCBIfam" id="TIGR00360">
    <property type="entry name" value="ComEC_N-term"/>
    <property type="match status" value="1"/>
</dbReference>
<feature type="transmembrane region" description="Helical" evidence="7">
    <location>
        <begin position="246"/>
        <end position="262"/>
    </location>
</feature>
<name>A0A3M8KZJ1_9MICO</name>
<feature type="transmembrane region" description="Helical" evidence="7">
    <location>
        <begin position="377"/>
        <end position="400"/>
    </location>
</feature>
<evidence type="ECO:0000256" key="8">
    <source>
        <dbReference type="SAM" id="SignalP"/>
    </source>
</evidence>
<organism evidence="10 11">
    <name type="scientific">Cryobacterium tepidiphilum</name>
    <dbReference type="NCBI Taxonomy" id="2486026"/>
    <lineage>
        <taxon>Bacteria</taxon>
        <taxon>Bacillati</taxon>
        <taxon>Actinomycetota</taxon>
        <taxon>Actinomycetes</taxon>
        <taxon>Micrococcales</taxon>
        <taxon>Microbacteriaceae</taxon>
        <taxon>Cryobacterium</taxon>
    </lineage>
</organism>
<feature type="transmembrane region" description="Helical" evidence="7">
    <location>
        <begin position="435"/>
        <end position="457"/>
    </location>
</feature>
<comment type="subcellular location">
    <subcellularLocation>
        <location evidence="1">Cell membrane</location>
        <topology evidence="1">Multi-pass membrane protein</topology>
    </subcellularLocation>
</comment>
<dbReference type="Pfam" id="PF03772">
    <property type="entry name" value="Competence"/>
    <property type="match status" value="1"/>
</dbReference>
<evidence type="ECO:0000256" key="5">
    <source>
        <dbReference type="ARBA" id="ARBA00023136"/>
    </source>
</evidence>
<feature type="transmembrane region" description="Helical" evidence="7">
    <location>
        <begin position="407"/>
        <end position="429"/>
    </location>
</feature>
<proteinExistence type="predicted"/>
<comment type="caution">
    <text evidence="10">The sequence shown here is derived from an EMBL/GenBank/DDBJ whole genome shotgun (WGS) entry which is preliminary data.</text>
</comment>
<feature type="region of interest" description="Disordered" evidence="6">
    <location>
        <begin position="79"/>
        <end position="102"/>
    </location>
</feature>
<evidence type="ECO:0000256" key="7">
    <source>
        <dbReference type="SAM" id="Phobius"/>
    </source>
</evidence>
<feature type="compositionally biased region" description="Low complexity" evidence="6">
    <location>
        <begin position="79"/>
        <end position="90"/>
    </location>
</feature>
<evidence type="ECO:0000256" key="1">
    <source>
        <dbReference type="ARBA" id="ARBA00004651"/>
    </source>
</evidence>
<evidence type="ECO:0000256" key="2">
    <source>
        <dbReference type="ARBA" id="ARBA00022475"/>
    </source>
</evidence>
<dbReference type="GO" id="GO:0016787">
    <property type="term" value="F:hydrolase activity"/>
    <property type="evidence" value="ECO:0007669"/>
    <property type="project" value="UniProtKB-KW"/>
</dbReference>
<dbReference type="InterPro" id="IPR004477">
    <property type="entry name" value="ComEC_N"/>
</dbReference>
<feature type="transmembrane region" description="Helical" evidence="7">
    <location>
        <begin position="343"/>
        <end position="365"/>
    </location>
</feature>
<dbReference type="InterPro" id="IPR001279">
    <property type="entry name" value="Metallo-B-lactamas"/>
</dbReference>
<dbReference type="PANTHER" id="PTHR30619">
    <property type="entry name" value="DNA INTERNALIZATION/COMPETENCE PROTEIN COMEC/REC2"/>
    <property type="match status" value="1"/>
</dbReference>
<dbReference type="GO" id="GO:0005886">
    <property type="term" value="C:plasma membrane"/>
    <property type="evidence" value="ECO:0007669"/>
    <property type="project" value="UniProtKB-SubCell"/>
</dbReference>
<evidence type="ECO:0000313" key="11">
    <source>
        <dbReference type="Proteomes" id="UP000279859"/>
    </source>
</evidence>
<reference evidence="10 11" key="1">
    <citation type="submission" date="2018-11" db="EMBL/GenBank/DDBJ databases">
        <title>Cryobacterium sp. nov., isolated from rhizosphere soil of lettuce.</title>
        <authorList>
            <person name="Wang Y."/>
        </authorList>
    </citation>
    <scope>NUCLEOTIDE SEQUENCE [LARGE SCALE GENOMIC DNA]</scope>
    <source>
        <strain evidence="10 11">NEAU-85</strain>
    </source>
</reference>
<dbReference type="InterPro" id="IPR052159">
    <property type="entry name" value="Competence_DNA_uptake"/>
</dbReference>
<dbReference type="Proteomes" id="UP000279859">
    <property type="component" value="Unassembled WGS sequence"/>
</dbReference>